<dbReference type="EMBL" id="BMAT01003379">
    <property type="protein sequence ID" value="GFS24424.1"/>
    <property type="molecule type" value="Genomic_DNA"/>
</dbReference>
<evidence type="ECO:0000313" key="1">
    <source>
        <dbReference type="EMBL" id="GFS24424.1"/>
    </source>
</evidence>
<protein>
    <submittedName>
        <fullName evidence="1">Uncharacterized protein</fullName>
    </submittedName>
</protein>
<name>A0AAV4JP00_9GAST</name>
<accession>A0AAV4JP00</accession>
<comment type="caution">
    <text evidence="1">The sequence shown here is derived from an EMBL/GenBank/DDBJ whole genome shotgun (WGS) entry which is preliminary data.</text>
</comment>
<organism evidence="1 2">
    <name type="scientific">Elysia marginata</name>
    <dbReference type="NCBI Taxonomy" id="1093978"/>
    <lineage>
        <taxon>Eukaryota</taxon>
        <taxon>Metazoa</taxon>
        <taxon>Spiralia</taxon>
        <taxon>Lophotrochozoa</taxon>
        <taxon>Mollusca</taxon>
        <taxon>Gastropoda</taxon>
        <taxon>Heterobranchia</taxon>
        <taxon>Euthyneura</taxon>
        <taxon>Panpulmonata</taxon>
        <taxon>Sacoglossa</taxon>
        <taxon>Placobranchoidea</taxon>
        <taxon>Plakobranchidae</taxon>
        <taxon>Elysia</taxon>
    </lineage>
</organism>
<keyword evidence="2" id="KW-1185">Reference proteome</keyword>
<gene>
    <name evidence="1" type="ORF">ElyMa_001663600</name>
</gene>
<evidence type="ECO:0000313" key="2">
    <source>
        <dbReference type="Proteomes" id="UP000762676"/>
    </source>
</evidence>
<reference evidence="1 2" key="1">
    <citation type="journal article" date="2021" name="Elife">
        <title>Chloroplast acquisition without the gene transfer in kleptoplastic sea slugs, Plakobranchus ocellatus.</title>
        <authorList>
            <person name="Maeda T."/>
            <person name="Takahashi S."/>
            <person name="Yoshida T."/>
            <person name="Shimamura S."/>
            <person name="Takaki Y."/>
            <person name="Nagai Y."/>
            <person name="Toyoda A."/>
            <person name="Suzuki Y."/>
            <person name="Arimoto A."/>
            <person name="Ishii H."/>
            <person name="Satoh N."/>
            <person name="Nishiyama T."/>
            <person name="Hasebe M."/>
            <person name="Maruyama T."/>
            <person name="Minagawa J."/>
            <person name="Obokata J."/>
            <person name="Shigenobu S."/>
        </authorList>
    </citation>
    <scope>NUCLEOTIDE SEQUENCE [LARGE SCALE GENOMIC DNA]</scope>
</reference>
<proteinExistence type="predicted"/>
<sequence length="157" mass="18143">MTAFRILDNTRDILVPLLYILNYIQNGWFQTPQLATVPIHRHHAHLTVLHHRTGFQDQPQLIIVFIHHHLAENSMSAKTKNTVEHVSQVTSLISERQGYFSRKRLYPGRSYQPSCSHHRHRPPALWLSGKDTRSEIGRYGFEPGPSQTKDFKIGISS</sequence>
<dbReference type="AlphaFoldDB" id="A0AAV4JP00"/>
<dbReference type="Proteomes" id="UP000762676">
    <property type="component" value="Unassembled WGS sequence"/>
</dbReference>